<dbReference type="Proteomes" id="UP000824469">
    <property type="component" value="Unassembled WGS sequence"/>
</dbReference>
<dbReference type="InterPro" id="IPR009291">
    <property type="entry name" value="Vps62"/>
</dbReference>
<organism evidence="1 2">
    <name type="scientific">Taxus chinensis</name>
    <name type="common">Chinese yew</name>
    <name type="synonym">Taxus wallichiana var. chinensis</name>
    <dbReference type="NCBI Taxonomy" id="29808"/>
    <lineage>
        <taxon>Eukaryota</taxon>
        <taxon>Viridiplantae</taxon>
        <taxon>Streptophyta</taxon>
        <taxon>Embryophyta</taxon>
        <taxon>Tracheophyta</taxon>
        <taxon>Spermatophyta</taxon>
        <taxon>Pinopsida</taxon>
        <taxon>Pinidae</taxon>
        <taxon>Conifers II</taxon>
        <taxon>Cupressales</taxon>
        <taxon>Taxaceae</taxon>
        <taxon>Taxus</taxon>
    </lineage>
</organism>
<dbReference type="PANTHER" id="PTHR48219:SF2">
    <property type="entry name" value="VACUOLAR PROTEIN SORTING-ASSOCIATED PROTEIN 62"/>
    <property type="match status" value="1"/>
</dbReference>
<comment type="caution">
    <text evidence="1">The sequence shown here is derived from an EMBL/GenBank/DDBJ whole genome shotgun (WGS) entry which is preliminary data.</text>
</comment>
<dbReference type="EMBL" id="JAHRHJ020000006">
    <property type="protein sequence ID" value="KAH9312829.1"/>
    <property type="molecule type" value="Genomic_DNA"/>
</dbReference>
<evidence type="ECO:0000313" key="2">
    <source>
        <dbReference type="Proteomes" id="UP000824469"/>
    </source>
</evidence>
<evidence type="ECO:0000313" key="1">
    <source>
        <dbReference type="EMBL" id="KAH9312829.1"/>
    </source>
</evidence>
<protein>
    <submittedName>
        <fullName evidence="1">Uncharacterized protein</fullName>
    </submittedName>
</protein>
<name>A0AA38L2P8_TAXCH</name>
<dbReference type="Pfam" id="PF06101">
    <property type="entry name" value="Vps62"/>
    <property type="match status" value="1"/>
</dbReference>
<proteinExistence type="predicted"/>
<gene>
    <name evidence="1" type="ORF">KI387_027864</name>
</gene>
<reference evidence="1 2" key="1">
    <citation type="journal article" date="2021" name="Nat. Plants">
        <title>The Taxus genome provides insights into paclitaxel biosynthesis.</title>
        <authorList>
            <person name="Xiong X."/>
            <person name="Gou J."/>
            <person name="Liao Q."/>
            <person name="Li Y."/>
            <person name="Zhou Q."/>
            <person name="Bi G."/>
            <person name="Li C."/>
            <person name="Du R."/>
            <person name="Wang X."/>
            <person name="Sun T."/>
            <person name="Guo L."/>
            <person name="Liang H."/>
            <person name="Lu P."/>
            <person name="Wu Y."/>
            <person name="Zhang Z."/>
            <person name="Ro D.K."/>
            <person name="Shang Y."/>
            <person name="Huang S."/>
            <person name="Yan J."/>
        </authorList>
    </citation>
    <scope>NUCLEOTIDE SEQUENCE [LARGE SCALE GENOMIC DNA]</scope>
    <source>
        <strain evidence="1">Ta-2019</strain>
    </source>
</reference>
<dbReference type="PANTHER" id="PTHR48219">
    <property type="entry name" value="VACUOLAR PROTEIN SORTING-ASSOCIATED PROTEIN 62-RELATED"/>
    <property type="match status" value="1"/>
</dbReference>
<keyword evidence="2" id="KW-1185">Reference proteome</keyword>
<accession>A0AA38L2P8</accession>
<dbReference type="AlphaFoldDB" id="A0AA38L2P8"/>
<sequence length="137" mass="15199">MVKGEQVVAGGQALTGSGRQLTGLVRVCAMWEILSSALMIHQTVSWYTANKSDGRFIQPAGFELIWRNTESGTKDTLSIWIPRAPTGYVAIGCVVVPDYYEPDPCIAYCVREDCVKKVDFEKQPSAERPQRCRPLGM</sequence>